<evidence type="ECO:0000259" key="1">
    <source>
        <dbReference type="Pfam" id="PF00814"/>
    </source>
</evidence>
<dbReference type="Gene3D" id="3.30.420.40">
    <property type="match status" value="2"/>
</dbReference>
<feature type="domain" description="Gcp-like" evidence="1">
    <location>
        <begin position="33"/>
        <end position="226"/>
    </location>
</feature>
<dbReference type="InterPro" id="IPR022496">
    <property type="entry name" value="T6A_TsaB"/>
</dbReference>
<dbReference type="GO" id="GO:0005829">
    <property type="term" value="C:cytosol"/>
    <property type="evidence" value="ECO:0007669"/>
    <property type="project" value="TreeGrafter"/>
</dbReference>
<reference evidence="2" key="1">
    <citation type="submission" date="2020-05" db="EMBL/GenBank/DDBJ databases">
        <authorList>
            <person name="Chiriac C."/>
            <person name="Salcher M."/>
            <person name="Ghai R."/>
            <person name="Kavagutti S V."/>
        </authorList>
    </citation>
    <scope>NUCLEOTIDE SEQUENCE</scope>
</reference>
<dbReference type="EMBL" id="CAEZSR010000038">
    <property type="protein sequence ID" value="CAB4554859.1"/>
    <property type="molecule type" value="Genomic_DNA"/>
</dbReference>
<dbReference type="NCBIfam" id="TIGR03725">
    <property type="entry name" value="T6A_YeaZ"/>
    <property type="match status" value="1"/>
</dbReference>
<dbReference type="InterPro" id="IPR043129">
    <property type="entry name" value="ATPase_NBD"/>
</dbReference>
<dbReference type="AlphaFoldDB" id="A0A6J6CWR0"/>
<dbReference type="CDD" id="cd24032">
    <property type="entry name" value="ASKHA_NBD_TsaB"/>
    <property type="match status" value="1"/>
</dbReference>
<gene>
    <name evidence="2" type="ORF">UFOPK1493_01342</name>
</gene>
<evidence type="ECO:0000313" key="2">
    <source>
        <dbReference type="EMBL" id="CAB4554859.1"/>
    </source>
</evidence>
<sequence>MLILGIETATEQVSVAIGGHEGVLGMFEVCRGRRHAETLTPAIQFVCAQADIDIAEIGLVAVDVGPGLFTGMRVGLAAAKALAQALRVPMIGMSSLDLLAFPLRFSDRTIAAVVDARKGELFYAFYKPVPGGVQRVLEPRCGTVDDLIGDIMARGDDTLCVGDGALRYRDEIRADLRCEFAEQFLSRPSAAPLVQLAHARALREDWVNPWEIQPLYLRLPDAQINWSTREQGRTDQTGPIER</sequence>
<dbReference type="GO" id="GO:0002949">
    <property type="term" value="P:tRNA threonylcarbamoyladenosine modification"/>
    <property type="evidence" value="ECO:0007669"/>
    <property type="project" value="InterPro"/>
</dbReference>
<dbReference type="PANTHER" id="PTHR11735:SF11">
    <property type="entry name" value="TRNA THREONYLCARBAMOYLADENOSINE BIOSYNTHESIS PROTEIN TSAB"/>
    <property type="match status" value="1"/>
</dbReference>
<organism evidence="2">
    <name type="scientific">freshwater metagenome</name>
    <dbReference type="NCBI Taxonomy" id="449393"/>
    <lineage>
        <taxon>unclassified sequences</taxon>
        <taxon>metagenomes</taxon>
        <taxon>ecological metagenomes</taxon>
    </lineage>
</organism>
<dbReference type="Pfam" id="PF00814">
    <property type="entry name" value="TsaD"/>
    <property type="match status" value="1"/>
</dbReference>
<proteinExistence type="predicted"/>
<dbReference type="InterPro" id="IPR000905">
    <property type="entry name" value="Gcp-like_dom"/>
</dbReference>
<accession>A0A6J6CWR0</accession>
<dbReference type="SUPFAM" id="SSF53067">
    <property type="entry name" value="Actin-like ATPase domain"/>
    <property type="match status" value="2"/>
</dbReference>
<name>A0A6J6CWR0_9ZZZZ</name>
<protein>
    <submittedName>
        <fullName evidence="2">Unannotated protein</fullName>
    </submittedName>
</protein>
<dbReference type="PANTHER" id="PTHR11735">
    <property type="entry name" value="TRNA N6-ADENOSINE THREONYLCARBAMOYLTRANSFERASE"/>
    <property type="match status" value="1"/>
</dbReference>